<dbReference type="Pfam" id="PF00300">
    <property type="entry name" value="His_Phos_1"/>
    <property type="match status" value="1"/>
</dbReference>
<name>N8Q6W0_9GAMM</name>
<dbReference type="InterPro" id="IPR013078">
    <property type="entry name" value="His_Pase_superF_clade-1"/>
</dbReference>
<dbReference type="STRING" id="134533.GCA_001485085_00616"/>
<dbReference type="RefSeq" id="WP_004677465.1">
    <property type="nucleotide sequence ID" value="NZ_KB849225.1"/>
</dbReference>
<dbReference type="AlphaFoldDB" id="N8Q6W0"/>
<dbReference type="CDD" id="cd07067">
    <property type="entry name" value="HP_PGM_like"/>
    <property type="match status" value="1"/>
</dbReference>
<proteinExistence type="predicted"/>
<evidence type="ECO:0000313" key="3">
    <source>
        <dbReference type="EMBL" id="ENU34260.1"/>
    </source>
</evidence>
<dbReference type="PANTHER" id="PTHR48100">
    <property type="entry name" value="BROAD-SPECIFICITY PHOSPHATASE YOR283W-RELATED"/>
    <property type="match status" value="1"/>
</dbReference>
<feature type="active site" description="Proton donor/acceptor" evidence="1">
    <location>
        <position position="83"/>
    </location>
</feature>
<evidence type="ECO:0000313" key="4">
    <source>
        <dbReference type="Proteomes" id="UP000018426"/>
    </source>
</evidence>
<dbReference type="InterPro" id="IPR029033">
    <property type="entry name" value="His_PPase_superfam"/>
</dbReference>
<dbReference type="GO" id="GO:0005737">
    <property type="term" value="C:cytoplasm"/>
    <property type="evidence" value="ECO:0007669"/>
    <property type="project" value="TreeGrafter"/>
</dbReference>
<dbReference type="SMART" id="SM00855">
    <property type="entry name" value="PGAM"/>
    <property type="match status" value="1"/>
</dbReference>
<dbReference type="SUPFAM" id="SSF53254">
    <property type="entry name" value="Phosphoglycerate mutase-like"/>
    <property type="match status" value="1"/>
</dbReference>
<feature type="active site" description="Tele-phosphohistidine intermediate" evidence="1">
    <location>
        <position position="11"/>
    </location>
</feature>
<evidence type="ECO:0000256" key="1">
    <source>
        <dbReference type="PIRSR" id="PIRSR613078-1"/>
    </source>
</evidence>
<accession>N8Q6W0</accession>
<dbReference type="HOGENOM" id="CLU_033323_8_2_6"/>
<evidence type="ECO:0008006" key="5">
    <source>
        <dbReference type="Google" id="ProtNLM"/>
    </source>
</evidence>
<dbReference type="EMBL" id="APOL01000018">
    <property type="protein sequence ID" value="ENU34260.1"/>
    <property type="molecule type" value="Genomic_DNA"/>
</dbReference>
<gene>
    <name evidence="3" type="ORF">F989_00733</name>
</gene>
<dbReference type="Gene3D" id="3.40.50.1240">
    <property type="entry name" value="Phosphoglycerate mutase-like"/>
    <property type="match status" value="1"/>
</dbReference>
<protein>
    <recommendedName>
        <fullName evidence="5">Alpha-ribazole phosphatase</fullName>
    </recommendedName>
</protein>
<evidence type="ECO:0000256" key="2">
    <source>
        <dbReference type="PIRSR" id="PIRSR613078-2"/>
    </source>
</evidence>
<organism evidence="3 4">
    <name type="scientific">Acinetobacter parvus NIPH 1103</name>
    <dbReference type="NCBI Taxonomy" id="1217671"/>
    <lineage>
        <taxon>Bacteria</taxon>
        <taxon>Pseudomonadati</taxon>
        <taxon>Pseudomonadota</taxon>
        <taxon>Gammaproteobacteria</taxon>
        <taxon>Moraxellales</taxon>
        <taxon>Moraxellaceae</taxon>
        <taxon>Acinetobacter</taxon>
    </lineage>
</organism>
<reference evidence="3 4" key="1">
    <citation type="submission" date="2013-02" db="EMBL/GenBank/DDBJ databases">
        <title>The Genome Sequence of Acinetobacter parvus NIPH 1103.</title>
        <authorList>
            <consortium name="The Broad Institute Genome Sequencing Platform"/>
            <consortium name="The Broad Institute Genome Sequencing Center for Infectious Disease"/>
            <person name="Cerqueira G."/>
            <person name="Feldgarden M."/>
            <person name="Courvalin P."/>
            <person name="Perichon B."/>
            <person name="Grillot-Courvalin C."/>
            <person name="Clermont D."/>
            <person name="Rocha E."/>
            <person name="Yoon E.-J."/>
            <person name="Nemec A."/>
            <person name="Walker B."/>
            <person name="Young S.K."/>
            <person name="Zeng Q."/>
            <person name="Gargeya S."/>
            <person name="Fitzgerald M."/>
            <person name="Haas B."/>
            <person name="Abouelleil A."/>
            <person name="Alvarado L."/>
            <person name="Arachchi H.M."/>
            <person name="Berlin A.M."/>
            <person name="Chapman S.B."/>
            <person name="Dewar J."/>
            <person name="Goldberg J."/>
            <person name="Griggs A."/>
            <person name="Gujja S."/>
            <person name="Hansen M."/>
            <person name="Howarth C."/>
            <person name="Imamovic A."/>
            <person name="Larimer J."/>
            <person name="McCowan C."/>
            <person name="Murphy C."/>
            <person name="Neiman D."/>
            <person name="Pearson M."/>
            <person name="Priest M."/>
            <person name="Roberts A."/>
            <person name="Saif S."/>
            <person name="Shea T."/>
            <person name="Sisk P."/>
            <person name="Sykes S."/>
            <person name="Wortman J."/>
            <person name="Nusbaum C."/>
            <person name="Birren B."/>
        </authorList>
    </citation>
    <scope>NUCLEOTIDE SEQUENCE [LARGE SCALE GENOMIC DNA]</scope>
    <source>
        <strain evidence="3 4">NIPH 1103</strain>
    </source>
</reference>
<sequence length="201" mass="23428">MAKLQLDLLRHGETSLGHTLRGWLDDELTEQGWSQMQATVQHHLNQKNWDVVVSSPLQRCRLFAEKLSNDLQRPLFINEYLKEMYFGDWEGISTQTIYETLPELLANFWQFPTQYHAPNGESLVEFHQRVFNGFQQIAEYMRQHQYHSALVVTHGGVIKLLSCLAQQQCLDDLLKMSAEPGQLHSFRFSHQPAQLSFEKVE</sequence>
<comment type="caution">
    <text evidence="3">The sequence shown here is derived from an EMBL/GenBank/DDBJ whole genome shotgun (WGS) entry which is preliminary data.</text>
</comment>
<feature type="binding site" evidence="2">
    <location>
        <position position="59"/>
    </location>
    <ligand>
        <name>substrate</name>
    </ligand>
</feature>
<dbReference type="GO" id="GO:0016791">
    <property type="term" value="F:phosphatase activity"/>
    <property type="evidence" value="ECO:0007669"/>
    <property type="project" value="TreeGrafter"/>
</dbReference>
<dbReference type="InterPro" id="IPR050275">
    <property type="entry name" value="PGM_Phosphatase"/>
</dbReference>
<dbReference type="PANTHER" id="PTHR48100:SF1">
    <property type="entry name" value="HISTIDINE PHOSPHATASE FAMILY PROTEIN-RELATED"/>
    <property type="match status" value="1"/>
</dbReference>
<dbReference type="Proteomes" id="UP000018426">
    <property type="component" value="Unassembled WGS sequence"/>
</dbReference>
<dbReference type="PATRIC" id="fig|1217671.3.peg.715"/>